<dbReference type="EMBL" id="JARK01001338">
    <property type="protein sequence ID" value="EYC33419.1"/>
    <property type="molecule type" value="Genomic_DNA"/>
</dbReference>
<evidence type="ECO:0000313" key="1">
    <source>
        <dbReference type="EMBL" id="EYC33419.1"/>
    </source>
</evidence>
<keyword evidence="2" id="KW-1185">Reference proteome</keyword>
<dbReference type="Proteomes" id="UP000024635">
    <property type="component" value="Unassembled WGS sequence"/>
</dbReference>
<protein>
    <submittedName>
        <fullName evidence="1">Uncharacterized protein</fullName>
    </submittedName>
</protein>
<accession>A0A016W0N5</accession>
<proteinExistence type="predicted"/>
<comment type="caution">
    <text evidence="1">The sequence shown here is derived from an EMBL/GenBank/DDBJ whole genome shotgun (WGS) entry which is preliminary data.</text>
</comment>
<evidence type="ECO:0000313" key="2">
    <source>
        <dbReference type="Proteomes" id="UP000024635"/>
    </source>
</evidence>
<sequence length="79" mass="9374">MILTAWKKKRNLGETSKIDKNRLICNENTGNSHRMKQLMRNRVLTDYKQCHDGSFRFRIRSSQPTSDANRIPTHYKLHS</sequence>
<reference evidence="2" key="1">
    <citation type="journal article" date="2015" name="Nat. Genet.">
        <title>The genome and transcriptome of the zoonotic hookworm Ancylostoma ceylanicum identify infection-specific gene families.</title>
        <authorList>
            <person name="Schwarz E.M."/>
            <person name="Hu Y."/>
            <person name="Antoshechkin I."/>
            <person name="Miller M.M."/>
            <person name="Sternberg P.W."/>
            <person name="Aroian R.V."/>
        </authorList>
    </citation>
    <scope>NUCLEOTIDE SEQUENCE</scope>
    <source>
        <strain evidence="2">HY135</strain>
    </source>
</reference>
<name>A0A016W0N5_9BILA</name>
<dbReference type="AlphaFoldDB" id="A0A016W0N5"/>
<gene>
    <name evidence="1" type="primary">Acey_s0002.g789</name>
    <name evidence="1" type="ORF">Y032_0002g789</name>
</gene>
<organism evidence="1 2">
    <name type="scientific">Ancylostoma ceylanicum</name>
    <dbReference type="NCBI Taxonomy" id="53326"/>
    <lineage>
        <taxon>Eukaryota</taxon>
        <taxon>Metazoa</taxon>
        <taxon>Ecdysozoa</taxon>
        <taxon>Nematoda</taxon>
        <taxon>Chromadorea</taxon>
        <taxon>Rhabditida</taxon>
        <taxon>Rhabditina</taxon>
        <taxon>Rhabditomorpha</taxon>
        <taxon>Strongyloidea</taxon>
        <taxon>Ancylostomatidae</taxon>
        <taxon>Ancylostomatinae</taxon>
        <taxon>Ancylostoma</taxon>
    </lineage>
</organism>